<dbReference type="EC" id="3.1.1.29" evidence="3 9"/>
<dbReference type="InterPro" id="IPR002833">
    <property type="entry name" value="PTH2"/>
</dbReference>
<evidence type="ECO:0000313" key="20">
    <source>
        <dbReference type="Proteomes" id="UP000571751"/>
    </source>
</evidence>
<dbReference type="GO" id="GO:0005829">
    <property type="term" value="C:cytosol"/>
    <property type="evidence" value="ECO:0007669"/>
    <property type="project" value="TreeGrafter"/>
</dbReference>
<dbReference type="GeneID" id="36101468"/>
<dbReference type="Proteomes" id="UP000536195">
    <property type="component" value="Unassembled WGS sequence"/>
</dbReference>
<dbReference type="Pfam" id="PF01981">
    <property type="entry name" value="PTH2"/>
    <property type="match status" value="1"/>
</dbReference>
<dbReference type="EMBL" id="JACDUO010000001">
    <property type="protein sequence ID" value="MBA2864208.1"/>
    <property type="molecule type" value="Genomic_DNA"/>
</dbReference>
<protein>
    <recommendedName>
        <fullName evidence="8 9">Peptidyl-tRNA hydrolase</fullName>
        <shortName evidence="9">PTH</shortName>
        <ecNumber evidence="3 9">3.1.1.29</ecNumber>
    </recommendedName>
</protein>
<evidence type="ECO:0000313" key="13">
    <source>
        <dbReference type="EMBL" id="MBA2869601.1"/>
    </source>
</evidence>
<comment type="similarity">
    <text evidence="6 9">Belongs to the PTH2 family.</text>
</comment>
<comment type="subcellular location">
    <subcellularLocation>
        <location evidence="2 9">Cytoplasm</location>
    </subcellularLocation>
</comment>
<dbReference type="Proteomes" id="UP000522365">
    <property type="component" value="Unassembled WGS sequence"/>
</dbReference>
<evidence type="ECO:0000313" key="11">
    <source>
        <dbReference type="EMBL" id="MBA2853685.1"/>
    </source>
</evidence>
<evidence type="ECO:0000256" key="1">
    <source>
        <dbReference type="ARBA" id="ARBA00003043"/>
    </source>
</evidence>
<dbReference type="InterPro" id="IPR034759">
    <property type="entry name" value="Pept_tRNA_hydro_arch"/>
</dbReference>
<dbReference type="Proteomes" id="UP000590564">
    <property type="component" value="Unassembled WGS sequence"/>
</dbReference>
<reference evidence="18 21" key="3">
    <citation type="submission" date="2020-08" db="EMBL/GenBank/DDBJ databases">
        <title>Genomic Encyclopedia of Type Strains, Phase IV (KMG-V): Genome sequencing to study the core and pangenomes of soil and plant-associated prokaryotes.</title>
        <authorList>
            <person name="Whitman W."/>
        </authorList>
    </citation>
    <scope>NUCLEOTIDE SEQUENCE [LARGE SCALE GENOMIC DNA]</scope>
    <source>
        <strain evidence="14 18">C11</strain>
        <strain evidence="12 19">C13</strain>
        <strain evidence="13 20">C14</strain>
        <strain evidence="15 21">D1</strain>
        <strain evidence="11 17">S1</strain>
    </source>
</reference>
<dbReference type="GO" id="GO:0006412">
    <property type="term" value="P:translation"/>
    <property type="evidence" value="ECO:0007669"/>
    <property type="project" value="UniProtKB-UniRule"/>
</dbReference>
<dbReference type="EMBL" id="JACDUK010000003">
    <property type="protein sequence ID" value="MBA2853685.1"/>
    <property type="molecule type" value="Genomic_DNA"/>
</dbReference>
<name>A0A2L1C8T5_METMI</name>
<dbReference type="HAMAP" id="MF_00628">
    <property type="entry name" value="Pept_tRNA_hydro_arch"/>
    <property type="match status" value="1"/>
</dbReference>
<dbReference type="SMR" id="A0A2L1C8T5"/>
<dbReference type="GO" id="GO:0004045">
    <property type="term" value="F:peptidyl-tRNA hydrolase activity"/>
    <property type="evidence" value="ECO:0007669"/>
    <property type="project" value="UniProtKB-UniRule"/>
</dbReference>
<dbReference type="FunFam" id="3.40.1490.10:FF:000001">
    <property type="entry name" value="Peptidyl-tRNA hydrolase 2"/>
    <property type="match status" value="1"/>
</dbReference>
<evidence type="ECO:0000313" key="15">
    <source>
        <dbReference type="EMBL" id="MBB6497134.1"/>
    </source>
</evidence>
<comment type="catalytic activity">
    <reaction evidence="7 9">
        <text>an N-acyl-L-alpha-aminoacyl-tRNA + H2O = an N-acyl-L-amino acid + a tRNA + H(+)</text>
        <dbReference type="Rhea" id="RHEA:54448"/>
        <dbReference type="Rhea" id="RHEA-COMP:10123"/>
        <dbReference type="Rhea" id="RHEA-COMP:13883"/>
        <dbReference type="ChEBI" id="CHEBI:15377"/>
        <dbReference type="ChEBI" id="CHEBI:15378"/>
        <dbReference type="ChEBI" id="CHEBI:59874"/>
        <dbReference type="ChEBI" id="CHEBI:78442"/>
        <dbReference type="ChEBI" id="CHEBI:138191"/>
        <dbReference type="EC" id="3.1.1.29"/>
    </reaction>
</comment>
<dbReference type="CDD" id="cd02430">
    <property type="entry name" value="PTH2"/>
    <property type="match status" value="1"/>
</dbReference>
<dbReference type="Gene3D" id="3.40.1490.10">
    <property type="entry name" value="Bit1"/>
    <property type="match status" value="1"/>
</dbReference>
<evidence type="ECO:0000256" key="3">
    <source>
        <dbReference type="ARBA" id="ARBA00013260"/>
    </source>
</evidence>
<dbReference type="EMBL" id="CP026606">
    <property type="protein sequence ID" value="AVB75792.1"/>
    <property type="molecule type" value="Genomic_DNA"/>
</dbReference>
<evidence type="ECO:0000256" key="2">
    <source>
        <dbReference type="ARBA" id="ARBA00004496"/>
    </source>
</evidence>
<evidence type="ECO:0000313" key="14">
    <source>
        <dbReference type="EMBL" id="MBB6402246.1"/>
    </source>
</evidence>
<evidence type="ECO:0000313" key="18">
    <source>
        <dbReference type="Proteomes" id="UP000536195"/>
    </source>
</evidence>
<keyword evidence="4 9" id="KW-0963">Cytoplasm</keyword>
<evidence type="ECO:0000256" key="4">
    <source>
        <dbReference type="ARBA" id="ARBA00022490"/>
    </source>
</evidence>
<dbReference type="EMBL" id="JACDUP010000003">
    <property type="protein sequence ID" value="MBA2869601.1"/>
    <property type="molecule type" value="Genomic_DNA"/>
</dbReference>
<evidence type="ECO:0000313" key="16">
    <source>
        <dbReference type="Proteomes" id="UP000239462"/>
    </source>
</evidence>
<evidence type="ECO:0000256" key="7">
    <source>
        <dbReference type="ARBA" id="ARBA00048707"/>
    </source>
</evidence>
<keyword evidence="5 9" id="KW-0378">Hydrolase</keyword>
<gene>
    <name evidence="9" type="primary">pth</name>
    <name evidence="11" type="ORF">HNP89_001661</name>
    <name evidence="14" type="ORF">HNP92_001568</name>
    <name evidence="12" type="ORF">HNP94_001208</name>
    <name evidence="13" type="ORF">HNP95_001797</name>
    <name evidence="15" type="ORF">HNP96_001175</name>
    <name evidence="10" type="ORF">MMJJ_03750</name>
</gene>
<organism evidence="10 16">
    <name type="scientific">Methanococcus maripaludis</name>
    <name type="common">Methanococcus deltae</name>
    <dbReference type="NCBI Taxonomy" id="39152"/>
    <lineage>
        <taxon>Archaea</taxon>
        <taxon>Methanobacteriati</taxon>
        <taxon>Methanobacteriota</taxon>
        <taxon>Methanomada group</taxon>
        <taxon>Methanococci</taxon>
        <taxon>Methanococcales</taxon>
        <taxon>Methanococcaceae</taxon>
        <taxon>Methanococcus</taxon>
    </lineage>
</organism>
<evidence type="ECO:0000313" key="19">
    <source>
        <dbReference type="Proteomes" id="UP000567099"/>
    </source>
</evidence>
<dbReference type="Proteomes" id="UP000567099">
    <property type="component" value="Unassembled WGS sequence"/>
</dbReference>
<dbReference type="KEGG" id="mmad:MMJJ_03750"/>
<evidence type="ECO:0000256" key="6">
    <source>
        <dbReference type="ARBA" id="ARBA00038050"/>
    </source>
</evidence>
<comment type="function">
    <text evidence="1 9">The natural substrate for this enzyme may be peptidyl-tRNAs which drop off the ribosome during protein synthesis.</text>
</comment>
<dbReference type="AlphaFoldDB" id="A0A2L1C8T5"/>
<sequence length="116" mass="12678">MYEQAIVIRNDLKMGKGKMAAQACHASLQAFLHAQKISSSAVSGWMNEGQKKVVLKVNSEKELLEIFKNVNIEGLPCSLIRDAGRTQIEPGSLTAVGIGPEKEEKISKVTKDLKLL</sequence>
<accession>A0A2L1C8T5</accession>
<dbReference type="EMBL" id="JACHEC010000003">
    <property type="protein sequence ID" value="MBB6402246.1"/>
    <property type="molecule type" value="Genomic_DNA"/>
</dbReference>
<evidence type="ECO:0000313" key="12">
    <source>
        <dbReference type="EMBL" id="MBA2864208.1"/>
    </source>
</evidence>
<evidence type="ECO:0000313" key="21">
    <source>
        <dbReference type="Proteomes" id="UP000590564"/>
    </source>
</evidence>
<dbReference type="NCBIfam" id="NF003314">
    <property type="entry name" value="PRK04322.1"/>
    <property type="match status" value="1"/>
</dbReference>
<dbReference type="Proteomes" id="UP000571751">
    <property type="component" value="Unassembled WGS sequence"/>
</dbReference>
<evidence type="ECO:0000313" key="10">
    <source>
        <dbReference type="EMBL" id="AVB75792.1"/>
    </source>
</evidence>
<dbReference type="PANTHER" id="PTHR12649">
    <property type="entry name" value="PEPTIDYL-TRNA HYDROLASE 2"/>
    <property type="match status" value="1"/>
</dbReference>
<proteinExistence type="inferred from homology"/>
<dbReference type="SUPFAM" id="SSF102462">
    <property type="entry name" value="Peptidyl-tRNA hydrolase II"/>
    <property type="match status" value="1"/>
</dbReference>
<dbReference type="RefSeq" id="WP_012193083.1">
    <property type="nucleotide sequence ID" value="NZ_CP026606.1"/>
</dbReference>
<dbReference type="PANTHER" id="PTHR12649:SF11">
    <property type="entry name" value="PEPTIDYL-TRNA HYDROLASE 2, MITOCHONDRIAL"/>
    <property type="match status" value="1"/>
</dbReference>
<dbReference type="InterPro" id="IPR023476">
    <property type="entry name" value="Pep_tRNA_hydro_II_dom_sf"/>
</dbReference>
<evidence type="ECO:0000256" key="8">
    <source>
        <dbReference type="ARBA" id="ARBA00050038"/>
    </source>
</evidence>
<dbReference type="Proteomes" id="UP000239462">
    <property type="component" value="Chromosome"/>
</dbReference>
<evidence type="ECO:0000313" key="17">
    <source>
        <dbReference type="Proteomes" id="UP000522365"/>
    </source>
</evidence>
<dbReference type="EMBL" id="JACHED010000002">
    <property type="protein sequence ID" value="MBB6497134.1"/>
    <property type="molecule type" value="Genomic_DNA"/>
</dbReference>
<evidence type="ECO:0000256" key="5">
    <source>
        <dbReference type="ARBA" id="ARBA00022801"/>
    </source>
</evidence>
<reference evidence="10" key="2">
    <citation type="submission" date="2018-02" db="EMBL/GenBank/DDBJ databases">
        <title>Complete genome sequence of the Methanococcus maripaludis type strain JJ (DSM 2067), a model for selenoprotein synthesis in Archaea.</title>
        <authorList>
            <person name="Poehlein A."/>
            <person name="Heym D."/>
            <person name="Quitzke V."/>
            <person name="Fersch J."/>
            <person name="Daniel R."/>
            <person name="Rother M."/>
        </authorList>
    </citation>
    <scope>NUCLEOTIDE SEQUENCE [LARGE SCALE GENOMIC DNA]</scope>
    <source>
        <strain evidence="10">DSM 2067</strain>
    </source>
</reference>
<dbReference type="NCBIfam" id="TIGR00283">
    <property type="entry name" value="arch_pth2"/>
    <property type="match status" value="1"/>
</dbReference>
<evidence type="ECO:0000256" key="9">
    <source>
        <dbReference type="HAMAP-Rule" id="MF_00628"/>
    </source>
</evidence>
<reference evidence="16" key="1">
    <citation type="journal article" date="2018" name="Genome Announc.">
        <title>Complete Genome Sequence of the Methanococcus maripaludis Type Strain JJ (DSM 2067), a Model for Selenoprotein Synthesis in Archaea.</title>
        <authorList>
            <person name="Poehlein A."/>
            <person name="Heym D."/>
            <person name="Quitzke V."/>
            <person name="Fersch J."/>
            <person name="Daniel R."/>
            <person name="Rother M."/>
        </authorList>
    </citation>
    <scope>NUCLEOTIDE SEQUENCE [LARGE SCALE GENOMIC DNA]</scope>
    <source>
        <strain evidence="16">DSM 2067</strain>
    </source>
</reference>